<dbReference type="RefSeq" id="WP_210536076.1">
    <property type="nucleotide sequence ID" value="NZ_JAGKTC010000001.1"/>
</dbReference>
<organism evidence="1 2">
    <name type="scientific">Pseudoxanthomonas helianthi</name>
    <dbReference type="NCBI Taxonomy" id="1453541"/>
    <lineage>
        <taxon>Bacteria</taxon>
        <taxon>Pseudomonadati</taxon>
        <taxon>Pseudomonadota</taxon>
        <taxon>Gammaproteobacteria</taxon>
        <taxon>Lysobacterales</taxon>
        <taxon>Lysobacteraceae</taxon>
        <taxon>Pseudoxanthomonas</taxon>
    </lineage>
</organism>
<dbReference type="AlphaFoldDB" id="A0A940X324"/>
<evidence type="ECO:0000313" key="2">
    <source>
        <dbReference type="Proteomes" id="UP000673447"/>
    </source>
</evidence>
<sequence>PHSMPARFLYLDNSGSPTQWDGTRYFDYLAKVRARLPSDLQSLTAKERYELPSGSDLSLWRSNVTYIQANRDGITFGAINDYGTRRFEFAYSGICKFQTTSNRLYFMPAIVVQELVKLRNGLLRHTISDMRGDFTTIHASSLSFQESLIK</sequence>
<reference evidence="1" key="1">
    <citation type="journal article" date="2016" name="Int. J. Syst. Evol. Microbiol.">
        <title>Pseudoxanthomonas helianthi sp. nov., isolated from roots of Jerusalem artichoke (Helianthus tuberosus).</title>
        <authorList>
            <person name="Kittiwongwattana C."/>
            <person name="Thawai C."/>
        </authorList>
    </citation>
    <scope>NUCLEOTIDE SEQUENCE</scope>
    <source>
        <strain evidence="1">110414</strain>
    </source>
</reference>
<gene>
    <name evidence="1" type="ORF">J5837_07675</name>
</gene>
<dbReference type="EMBL" id="JAGKTC010000001">
    <property type="protein sequence ID" value="MBP3984306.1"/>
    <property type="molecule type" value="Genomic_DNA"/>
</dbReference>
<keyword evidence="2" id="KW-1185">Reference proteome</keyword>
<accession>A0A940X324</accession>
<comment type="caution">
    <text evidence="1">The sequence shown here is derived from an EMBL/GenBank/DDBJ whole genome shotgun (WGS) entry which is preliminary data.</text>
</comment>
<protein>
    <submittedName>
        <fullName evidence="1">Uncharacterized protein</fullName>
    </submittedName>
</protein>
<proteinExistence type="predicted"/>
<name>A0A940X324_9GAMM</name>
<feature type="non-terminal residue" evidence="1">
    <location>
        <position position="1"/>
    </location>
</feature>
<reference evidence="1" key="2">
    <citation type="submission" date="2021-03" db="EMBL/GenBank/DDBJ databases">
        <authorList>
            <person name="Cao W."/>
        </authorList>
    </citation>
    <scope>NUCLEOTIDE SEQUENCE</scope>
    <source>
        <strain evidence="1">110414</strain>
    </source>
</reference>
<evidence type="ECO:0000313" key="1">
    <source>
        <dbReference type="EMBL" id="MBP3984306.1"/>
    </source>
</evidence>
<dbReference type="Proteomes" id="UP000673447">
    <property type="component" value="Unassembled WGS sequence"/>
</dbReference>